<dbReference type="PANTHER" id="PTHR46796">
    <property type="entry name" value="HTH-TYPE TRANSCRIPTIONAL ACTIVATOR RHAS-RELATED"/>
    <property type="match status" value="1"/>
</dbReference>
<gene>
    <name evidence="5" type="ORF">MicloDRAFT_00065160</name>
</gene>
<dbReference type="Pfam" id="PF14525">
    <property type="entry name" value="AraC_binding_2"/>
    <property type="match status" value="1"/>
</dbReference>
<dbReference type="Gene3D" id="1.10.10.60">
    <property type="entry name" value="Homeodomain-like"/>
    <property type="match status" value="1"/>
</dbReference>
<protein>
    <submittedName>
        <fullName evidence="5">DNA-binding domain-containing protein, AraC-type</fullName>
    </submittedName>
</protein>
<sequence length="342" mass="38208">MDDTLDQDAEAAPRTEFIIDQTWRSTKLEELENALNTFVSPQRLAPTSRERPAGGMFGYRGHFDLGIFRLHVESDVEIDQSPEEADDRMAFVVSPSEASQLQINREAFTISQRQGVIFSSGPQRLLTIPKDAEHRVLITSRQKVADCCAKLLGYEPSGFLDFDIGVDLESATGHSWLRLLEYVERELSDPDALIRHSPIAWRQFEQSLLTGLLLSQRHTYSDALLRPQVAAAPFYVKRAEAYIEANYTESLSLADVANYAGVSARSLQNGFQSFRGMTPMAFLRSVRLQHANRALLAADPAIDTVTEIALACGFGHLGEFGALYKRTFGETPRQTLSKAIHR</sequence>
<accession>I4YP95</accession>
<dbReference type="HOGENOM" id="CLU_047930_0_1_5"/>
<organism evidence="5 6">
    <name type="scientific">Microvirga lotononidis</name>
    <dbReference type="NCBI Taxonomy" id="864069"/>
    <lineage>
        <taxon>Bacteria</taxon>
        <taxon>Pseudomonadati</taxon>
        <taxon>Pseudomonadota</taxon>
        <taxon>Alphaproteobacteria</taxon>
        <taxon>Hyphomicrobiales</taxon>
        <taxon>Methylobacteriaceae</taxon>
        <taxon>Microvirga</taxon>
    </lineage>
</organism>
<dbReference type="InterPro" id="IPR018060">
    <property type="entry name" value="HTH_AraC"/>
</dbReference>
<dbReference type="SUPFAM" id="SSF46689">
    <property type="entry name" value="Homeodomain-like"/>
    <property type="match status" value="2"/>
</dbReference>
<dbReference type="eggNOG" id="COG4977">
    <property type="taxonomic scope" value="Bacteria"/>
</dbReference>
<dbReference type="STRING" id="864069.MicloDRAFT_00065160"/>
<dbReference type="OrthoDB" id="7285481at2"/>
<proteinExistence type="predicted"/>
<keyword evidence="1" id="KW-0805">Transcription regulation</keyword>
<dbReference type="GO" id="GO:0043565">
    <property type="term" value="F:sequence-specific DNA binding"/>
    <property type="evidence" value="ECO:0007669"/>
    <property type="project" value="InterPro"/>
</dbReference>
<dbReference type="Proteomes" id="UP000003947">
    <property type="component" value="Unassembled WGS sequence"/>
</dbReference>
<dbReference type="PATRIC" id="fig|864069.3.peg.6969"/>
<evidence type="ECO:0000313" key="5">
    <source>
        <dbReference type="EMBL" id="EIM25787.1"/>
    </source>
</evidence>
<dbReference type="EMBL" id="JH660647">
    <property type="protein sequence ID" value="EIM25787.1"/>
    <property type="molecule type" value="Genomic_DNA"/>
</dbReference>
<dbReference type="Pfam" id="PF12833">
    <property type="entry name" value="HTH_18"/>
    <property type="match status" value="1"/>
</dbReference>
<dbReference type="AlphaFoldDB" id="I4YP95"/>
<evidence type="ECO:0000256" key="1">
    <source>
        <dbReference type="ARBA" id="ARBA00023015"/>
    </source>
</evidence>
<dbReference type="PANTHER" id="PTHR46796:SF12">
    <property type="entry name" value="HTH-TYPE DNA-BINDING TRANSCRIPTIONAL ACTIVATOR EUTR"/>
    <property type="match status" value="1"/>
</dbReference>
<dbReference type="SMART" id="SM00342">
    <property type="entry name" value="HTH_ARAC"/>
    <property type="match status" value="1"/>
</dbReference>
<keyword evidence="2 5" id="KW-0238">DNA-binding</keyword>
<dbReference type="InterPro" id="IPR035418">
    <property type="entry name" value="AraC-bd_2"/>
</dbReference>
<name>I4YP95_9HYPH</name>
<keyword evidence="3" id="KW-0804">Transcription</keyword>
<dbReference type="RefSeq" id="WP_009494547.1">
    <property type="nucleotide sequence ID" value="NZ_CP141048.1"/>
</dbReference>
<evidence type="ECO:0000313" key="6">
    <source>
        <dbReference type="Proteomes" id="UP000003947"/>
    </source>
</evidence>
<dbReference type="InterPro" id="IPR050204">
    <property type="entry name" value="AraC_XylS_family_regulators"/>
</dbReference>
<dbReference type="PROSITE" id="PS01124">
    <property type="entry name" value="HTH_ARAC_FAMILY_2"/>
    <property type="match status" value="1"/>
</dbReference>
<keyword evidence="6" id="KW-1185">Reference proteome</keyword>
<reference evidence="5 6" key="1">
    <citation type="submission" date="2012-02" db="EMBL/GenBank/DDBJ databases">
        <title>Improved High-Quality Draft sequence of Microvirga sp. WSM3557.</title>
        <authorList>
            <consortium name="US DOE Joint Genome Institute"/>
            <person name="Lucas S."/>
            <person name="Han J."/>
            <person name="Lapidus A."/>
            <person name="Cheng J.-F."/>
            <person name="Goodwin L."/>
            <person name="Pitluck S."/>
            <person name="Peters L."/>
            <person name="Zhang X."/>
            <person name="Detter J.C."/>
            <person name="Han C."/>
            <person name="Tapia R."/>
            <person name="Land M."/>
            <person name="Hauser L."/>
            <person name="Kyrpides N."/>
            <person name="Ivanova N."/>
            <person name="Pagani I."/>
            <person name="Brau L."/>
            <person name="Yates R."/>
            <person name="O'Hara G."/>
            <person name="Rui T."/>
            <person name="Howieson J."/>
            <person name="Reeve W."/>
            <person name="Woyke T."/>
        </authorList>
    </citation>
    <scope>NUCLEOTIDE SEQUENCE [LARGE SCALE GENOMIC DNA]</scope>
    <source>
        <strain evidence="5 6">WSM3557</strain>
    </source>
</reference>
<evidence type="ECO:0000256" key="2">
    <source>
        <dbReference type="ARBA" id="ARBA00023125"/>
    </source>
</evidence>
<dbReference type="GO" id="GO:0003700">
    <property type="term" value="F:DNA-binding transcription factor activity"/>
    <property type="evidence" value="ECO:0007669"/>
    <property type="project" value="InterPro"/>
</dbReference>
<feature type="domain" description="HTH araC/xylS-type" evidence="4">
    <location>
        <begin position="237"/>
        <end position="338"/>
    </location>
</feature>
<evidence type="ECO:0000256" key="3">
    <source>
        <dbReference type="ARBA" id="ARBA00023163"/>
    </source>
</evidence>
<dbReference type="InterPro" id="IPR009057">
    <property type="entry name" value="Homeodomain-like_sf"/>
</dbReference>
<evidence type="ECO:0000259" key="4">
    <source>
        <dbReference type="PROSITE" id="PS01124"/>
    </source>
</evidence>